<proteinExistence type="inferred from homology"/>
<dbReference type="Pfam" id="PF03687">
    <property type="entry name" value="UPF0164"/>
    <property type="match status" value="1"/>
</dbReference>
<organism evidence="2 3">
    <name type="scientific">Candidatus Raymondbacteria bacterium RIFOXYD12_FULL_49_13</name>
    <dbReference type="NCBI Taxonomy" id="1817890"/>
    <lineage>
        <taxon>Bacteria</taxon>
        <taxon>Raymondiibacteriota</taxon>
    </lineage>
</organism>
<evidence type="ECO:0000313" key="3">
    <source>
        <dbReference type="Proteomes" id="UP000179243"/>
    </source>
</evidence>
<evidence type="ECO:0000256" key="1">
    <source>
        <dbReference type="ARBA" id="ARBA00005846"/>
    </source>
</evidence>
<comment type="similarity">
    <text evidence="1">Belongs to the UPF0164 family.</text>
</comment>
<dbReference type="Proteomes" id="UP000179243">
    <property type="component" value="Unassembled WGS sequence"/>
</dbReference>
<sequence>MFIFRTTMIQHLLILLLAAAGVMPAYAFLYEKGGTCLPSLSLPASARMRALGDAGAADVRDGAYASVNPAGIAAIDDDLIFLEHMNYFMDMKSEYLSATLKYERLSVGVAVQYFDMGAAPLTRDGGDYDEANTFHAYDAAVMLTSKVTLGAFNVGATIKGLRESIWTQSMNGIACDLGATWRTPVQGLIAGAALMNAGYMSALAENRYPLSTLFRTGVVYSRPVNESVKSKLLLDMNMSADGYFTMPAGVELTYSALSFRAGYHFLHDTRSFSAGVGLVFGNLTIDYCYIRYLDDINAGSTPQFFALGIGI</sequence>
<evidence type="ECO:0000313" key="2">
    <source>
        <dbReference type="EMBL" id="OGK01456.1"/>
    </source>
</evidence>
<dbReference type="NCBIfam" id="NF033709">
    <property type="entry name" value="PorV_fam"/>
    <property type="match status" value="1"/>
</dbReference>
<accession>A0A1F7F4L6</accession>
<reference evidence="2 3" key="1">
    <citation type="journal article" date="2016" name="Nat. Commun.">
        <title>Thousands of microbial genomes shed light on interconnected biogeochemical processes in an aquifer system.</title>
        <authorList>
            <person name="Anantharaman K."/>
            <person name="Brown C.T."/>
            <person name="Hug L.A."/>
            <person name="Sharon I."/>
            <person name="Castelle C.J."/>
            <person name="Probst A.J."/>
            <person name="Thomas B.C."/>
            <person name="Singh A."/>
            <person name="Wilkins M.J."/>
            <person name="Karaoz U."/>
            <person name="Brodie E.L."/>
            <person name="Williams K.H."/>
            <person name="Hubbard S.S."/>
            <person name="Banfield J.F."/>
        </authorList>
    </citation>
    <scope>NUCLEOTIDE SEQUENCE [LARGE SCALE GENOMIC DNA]</scope>
</reference>
<dbReference type="EMBL" id="MFYX01000125">
    <property type="protein sequence ID" value="OGK01456.1"/>
    <property type="molecule type" value="Genomic_DNA"/>
</dbReference>
<protein>
    <recommendedName>
        <fullName evidence="4">PorV/PorQ family protein</fullName>
    </recommendedName>
</protein>
<name>A0A1F7F4L6_UNCRA</name>
<gene>
    <name evidence="2" type="ORF">A2519_19220</name>
</gene>
<evidence type="ECO:0008006" key="4">
    <source>
        <dbReference type="Google" id="ProtNLM"/>
    </source>
</evidence>
<comment type="caution">
    <text evidence="2">The sequence shown here is derived from an EMBL/GenBank/DDBJ whole genome shotgun (WGS) entry which is preliminary data.</text>
</comment>
<dbReference type="InterPro" id="IPR005362">
    <property type="entry name" value="UPF0164"/>
</dbReference>
<dbReference type="AlphaFoldDB" id="A0A1F7F4L6"/>